<name>A0A1U8A0T5_NELNU</name>
<dbReference type="PANTHER" id="PTHR35987">
    <property type="entry name" value="PROTEIN PLASTID REDOX INSENSITIVE 2, CHLOROPLASTIC-RELATED"/>
    <property type="match status" value="1"/>
</dbReference>
<dbReference type="AlphaFoldDB" id="A0A1U8A0T5"/>
<dbReference type="InterPro" id="IPR039349">
    <property type="entry name" value="PRIN2"/>
</dbReference>
<dbReference type="RefSeq" id="XP_010254670.1">
    <property type="nucleotide sequence ID" value="XM_010256368.2"/>
</dbReference>
<evidence type="ECO:0000313" key="2">
    <source>
        <dbReference type="RefSeq" id="XP_010254670.1"/>
    </source>
</evidence>
<dbReference type="GeneID" id="104595584"/>
<proteinExistence type="predicted"/>
<protein>
    <submittedName>
        <fullName evidence="2">Uncharacterized protein LOC104595584</fullName>
    </submittedName>
</protein>
<dbReference type="PANTHER" id="PTHR35987:SF3">
    <property type="entry name" value="PROTEIN PLASTID REDOX INSENSITIVE 2-LIKE ISOFORM X1"/>
    <property type="match status" value="1"/>
</dbReference>
<gene>
    <name evidence="2" type="primary">LOC104595584</name>
</gene>
<keyword evidence="1" id="KW-1185">Reference proteome</keyword>
<dbReference type="GO" id="GO:0010468">
    <property type="term" value="P:regulation of gene expression"/>
    <property type="evidence" value="ECO:0007669"/>
    <property type="project" value="InterPro"/>
</dbReference>
<sequence>MALYSLNFYIPPLVSLSPVSLTKSRCSGVLVNLPNLSLLLHTHSPNLSSSCFRKPIPAKISIELLRATAQQKYVYPDPIPEFAEAETQKFRDQLLKKLLKDKATFGDDLHTVVDVCVEIFRDFLHKEYGGPGTLLVEPFTDMLVALREKKLPGAPVAARAAILWAQNYVDKDWELWNCKPPK</sequence>
<reference evidence="2" key="1">
    <citation type="submission" date="2025-08" db="UniProtKB">
        <authorList>
            <consortium name="RefSeq"/>
        </authorList>
    </citation>
    <scope>IDENTIFICATION</scope>
</reference>
<dbReference type="KEGG" id="nnu:104595584"/>
<dbReference type="InParanoid" id="A0A1U8A0T5"/>
<dbReference type="Proteomes" id="UP000189703">
    <property type="component" value="Unplaced"/>
</dbReference>
<dbReference type="eggNOG" id="ENOG502S1D7">
    <property type="taxonomic scope" value="Eukaryota"/>
</dbReference>
<dbReference type="OMA" id="ECAKILH"/>
<evidence type="ECO:0000313" key="1">
    <source>
        <dbReference type="Proteomes" id="UP000189703"/>
    </source>
</evidence>
<organism evidence="1 2">
    <name type="scientific">Nelumbo nucifera</name>
    <name type="common">Sacred lotus</name>
    <dbReference type="NCBI Taxonomy" id="4432"/>
    <lineage>
        <taxon>Eukaryota</taxon>
        <taxon>Viridiplantae</taxon>
        <taxon>Streptophyta</taxon>
        <taxon>Embryophyta</taxon>
        <taxon>Tracheophyta</taxon>
        <taxon>Spermatophyta</taxon>
        <taxon>Magnoliopsida</taxon>
        <taxon>Proteales</taxon>
        <taxon>Nelumbonaceae</taxon>
        <taxon>Nelumbo</taxon>
    </lineage>
</organism>
<dbReference type="OrthoDB" id="1924990at2759"/>
<accession>A0A1U8A0T5</accession>